<evidence type="ECO:0000313" key="10">
    <source>
        <dbReference type="Proteomes" id="UP001212152"/>
    </source>
</evidence>
<evidence type="ECO:0000256" key="5">
    <source>
        <dbReference type="ARBA" id="ARBA00023065"/>
    </source>
</evidence>
<feature type="transmembrane region" description="Helical" evidence="7">
    <location>
        <begin position="393"/>
        <end position="416"/>
    </location>
</feature>
<feature type="transmembrane region" description="Helical" evidence="7">
    <location>
        <begin position="181"/>
        <end position="204"/>
    </location>
</feature>
<comment type="caution">
    <text evidence="9">The sequence shown here is derived from an EMBL/GenBank/DDBJ whole genome shotgun (WGS) entry which is preliminary data.</text>
</comment>
<feature type="transmembrane region" description="Helical" evidence="7">
    <location>
        <begin position="243"/>
        <end position="263"/>
    </location>
</feature>
<keyword evidence="6 7" id="KW-0472">Membrane</keyword>
<evidence type="ECO:0000256" key="6">
    <source>
        <dbReference type="ARBA" id="ARBA00023136"/>
    </source>
</evidence>
<evidence type="ECO:0000256" key="4">
    <source>
        <dbReference type="ARBA" id="ARBA00022989"/>
    </source>
</evidence>
<dbReference type="GO" id="GO:0016020">
    <property type="term" value="C:membrane"/>
    <property type="evidence" value="ECO:0007669"/>
    <property type="project" value="UniProtKB-SubCell"/>
</dbReference>
<dbReference type="PANTHER" id="PTHR32468:SF0">
    <property type="entry name" value="K(+)_H(+) ANTIPORTER 1"/>
    <property type="match status" value="1"/>
</dbReference>
<evidence type="ECO:0000256" key="3">
    <source>
        <dbReference type="ARBA" id="ARBA00022692"/>
    </source>
</evidence>
<evidence type="ECO:0000256" key="7">
    <source>
        <dbReference type="SAM" id="Phobius"/>
    </source>
</evidence>
<name>A0AAD5TQ75_9FUNG</name>
<gene>
    <name evidence="9" type="primary">KHA1</name>
    <name evidence="9" type="ORF">HDU87_001092</name>
</gene>
<dbReference type="Pfam" id="PF00999">
    <property type="entry name" value="Na_H_Exchanger"/>
    <property type="match status" value="1"/>
</dbReference>
<sequence>MVASGTFLAGDNPLADPVALFLIQALIIICISRVLAIGLGYLRQPFVIAEVIGGILLGPSVLSRSTAFKTTIFPTESLPRLSLVANIGLIFFLFLVGLELDPTTLVKKARHSAAISITGIALPFAAGVGVSKLIYDNLADQTVPFSSFFVFCGVAMSITAFPVLARILTELKLLASPVGQVTLAAAAVDDGVAWCLLILVVALINNPSDSVRAVYVFLTVLAWGLFLYFGVRPVLIRLVNRNAGSDGISSASMLAIFVVILGSSWFTQAVGVHAIFGGFLAGLICPHHHGFAVKLTEKIEDFVTILLLPLYFAYSGLNTDIGSLSDGTAWAYVLLVIVVACGGKVIGCTIAARIGGFNWRESLAVGFLMNSKGLVELIVLNLGYTAGVINQKIFTIFVCMALVTTFITTPICSLIYPPRFYMKYNRRNGAGGDTQHDQLSTIGGGDIEKGGADAADHKMVGGAAQHMNVMLVLTGMSSVPPLMALTQMFQSSPSSLSIFGLRLIKLTQRASTYLMAANEGETLRADPVINVFRTFGQLNRVGVHTLVNVVPSEDFPENIREASSESSAHLLVLPWQQHPASKDSCLNDRFVKETVDNAPCSIAVIVDRGFGVASTDLMIPGAAVPGQNQHVFVPIFGTADDCEALRFVSNIAAHPGLSVTIFDLRLTVATAAGAPAAAAAIAELDSAGGSHATLKISTDSATTAANNDQFSALLRLLTTTSANITVQDASAQSADAANAISLRAATSFGRKDLVVLSHDAYTTNSDIRRWADEICESSCAIVRKHASRSLSDEHVPGSPKAQ</sequence>
<evidence type="ECO:0000256" key="2">
    <source>
        <dbReference type="ARBA" id="ARBA00022448"/>
    </source>
</evidence>
<protein>
    <submittedName>
        <fullName evidence="9">K(+)/H(+) antiporter</fullName>
    </submittedName>
</protein>
<keyword evidence="5" id="KW-0406">Ion transport</keyword>
<feature type="transmembrane region" description="Helical" evidence="7">
    <location>
        <begin position="269"/>
        <end position="287"/>
    </location>
</feature>
<dbReference type="PANTHER" id="PTHR32468">
    <property type="entry name" value="CATION/H + ANTIPORTER"/>
    <property type="match status" value="1"/>
</dbReference>
<feature type="transmembrane region" description="Helical" evidence="7">
    <location>
        <begin position="299"/>
        <end position="317"/>
    </location>
</feature>
<keyword evidence="3 7" id="KW-0812">Transmembrane</keyword>
<keyword evidence="4 7" id="KW-1133">Transmembrane helix</keyword>
<dbReference type="InterPro" id="IPR006153">
    <property type="entry name" value="Cation/H_exchanger_TM"/>
</dbReference>
<dbReference type="Proteomes" id="UP001212152">
    <property type="component" value="Unassembled WGS sequence"/>
</dbReference>
<feature type="transmembrane region" description="Helical" evidence="7">
    <location>
        <begin position="18"/>
        <end position="39"/>
    </location>
</feature>
<keyword evidence="10" id="KW-1185">Reference proteome</keyword>
<keyword evidence="2" id="KW-0813">Transport</keyword>
<dbReference type="Gene3D" id="1.20.1530.20">
    <property type="match status" value="1"/>
</dbReference>
<dbReference type="EMBL" id="JADGJQ010000012">
    <property type="protein sequence ID" value="KAJ3181483.1"/>
    <property type="molecule type" value="Genomic_DNA"/>
</dbReference>
<feature type="transmembrane region" description="Helical" evidence="7">
    <location>
        <begin position="147"/>
        <end position="169"/>
    </location>
</feature>
<dbReference type="InterPro" id="IPR050794">
    <property type="entry name" value="CPA2_transporter"/>
</dbReference>
<feature type="transmembrane region" description="Helical" evidence="7">
    <location>
        <begin position="46"/>
        <end position="63"/>
    </location>
</feature>
<accession>A0AAD5TQ75</accession>
<feature type="transmembrane region" description="Helical" evidence="7">
    <location>
        <begin position="210"/>
        <end position="231"/>
    </location>
</feature>
<dbReference type="InterPro" id="IPR038770">
    <property type="entry name" value="Na+/solute_symporter_sf"/>
</dbReference>
<comment type="subcellular location">
    <subcellularLocation>
        <location evidence="1">Membrane</location>
        <topology evidence="1">Multi-pass membrane protein</topology>
    </subcellularLocation>
</comment>
<evidence type="ECO:0000313" key="9">
    <source>
        <dbReference type="EMBL" id="KAJ3181483.1"/>
    </source>
</evidence>
<reference evidence="9" key="1">
    <citation type="submission" date="2020-05" db="EMBL/GenBank/DDBJ databases">
        <title>Phylogenomic resolution of chytrid fungi.</title>
        <authorList>
            <person name="Stajich J.E."/>
            <person name="Amses K."/>
            <person name="Simmons R."/>
            <person name="Seto K."/>
            <person name="Myers J."/>
            <person name="Bonds A."/>
            <person name="Quandt C.A."/>
            <person name="Barry K."/>
            <person name="Liu P."/>
            <person name="Grigoriev I."/>
            <person name="Longcore J.E."/>
            <person name="James T.Y."/>
        </authorList>
    </citation>
    <scope>NUCLEOTIDE SEQUENCE</scope>
    <source>
        <strain evidence="9">JEL0379</strain>
    </source>
</reference>
<dbReference type="GO" id="GO:1902600">
    <property type="term" value="P:proton transmembrane transport"/>
    <property type="evidence" value="ECO:0007669"/>
    <property type="project" value="InterPro"/>
</dbReference>
<feature type="transmembrane region" description="Helical" evidence="7">
    <location>
        <begin position="329"/>
        <end position="351"/>
    </location>
</feature>
<feature type="transmembrane region" description="Helical" evidence="7">
    <location>
        <begin position="363"/>
        <end position="387"/>
    </location>
</feature>
<dbReference type="AlphaFoldDB" id="A0AAD5TQ75"/>
<organism evidence="9 10">
    <name type="scientific">Geranomyces variabilis</name>
    <dbReference type="NCBI Taxonomy" id="109894"/>
    <lineage>
        <taxon>Eukaryota</taxon>
        <taxon>Fungi</taxon>
        <taxon>Fungi incertae sedis</taxon>
        <taxon>Chytridiomycota</taxon>
        <taxon>Chytridiomycota incertae sedis</taxon>
        <taxon>Chytridiomycetes</taxon>
        <taxon>Spizellomycetales</taxon>
        <taxon>Powellomycetaceae</taxon>
        <taxon>Geranomyces</taxon>
    </lineage>
</organism>
<feature type="transmembrane region" description="Helical" evidence="7">
    <location>
        <begin position="83"/>
        <end position="100"/>
    </location>
</feature>
<feature type="transmembrane region" description="Helical" evidence="7">
    <location>
        <begin position="112"/>
        <end position="135"/>
    </location>
</feature>
<evidence type="ECO:0000259" key="8">
    <source>
        <dbReference type="Pfam" id="PF00999"/>
    </source>
</evidence>
<dbReference type="GO" id="GO:0015297">
    <property type="term" value="F:antiporter activity"/>
    <property type="evidence" value="ECO:0007669"/>
    <property type="project" value="InterPro"/>
</dbReference>
<proteinExistence type="predicted"/>
<evidence type="ECO:0000256" key="1">
    <source>
        <dbReference type="ARBA" id="ARBA00004141"/>
    </source>
</evidence>
<feature type="domain" description="Cation/H+ exchanger transmembrane" evidence="8">
    <location>
        <begin position="33"/>
        <end position="409"/>
    </location>
</feature>